<dbReference type="Gene3D" id="3.40.50.2000">
    <property type="entry name" value="Glycogen Phosphorylase B"/>
    <property type="match status" value="2"/>
</dbReference>
<evidence type="ECO:0000256" key="2">
    <source>
        <dbReference type="ARBA" id="ARBA00022676"/>
    </source>
</evidence>
<gene>
    <name evidence="4" type="ORF">TCM_018732</name>
</gene>
<accession>A0A061EGX4</accession>
<dbReference type="AlphaFoldDB" id="A0A061EGX4"/>
<keyword evidence="5" id="KW-1185">Reference proteome</keyword>
<comment type="similarity">
    <text evidence="1">Belongs to the UDP-glycosyltransferase family.</text>
</comment>
<dbReference type="SUPFAM" id="SSF53756">
    <property type="entry name" value="UDP-Glycosyltransferase/glycogen phosphorylase"/>
    <property type="match status" value="1"/>
</dbReference>
<dbReference type="CDD" id="cd03784">
    <property type="entry name" value="GT1_Gtf-like"/>
    <property type="match status" value="1"/>
</dbReference>
<dbReference type="eggNOG" id="KOG1192">
    <property type="taxonomic scope" value="Eukaryota"/>
</dbReference>
<evidence type="ECO:0000313" key="5">
    <source>
        <dbReference type="Proteomes" id="UP000026915"/>
    </source>
</evidence>
<evidence type="ECO:0000256" key="3">
    <source>
        <dbReference type="ARBA" id="ARBA00022679"/>
    </source>
</evidence>
<protein>
    <submittedName>
        <fullName evidence="4">UDP-Glycosyltransferase superfamily protein, putative</fullName>
    </submittedName>
</protein>
<dbReference type="Pfam" id="PF00201">
    <property type="entry name" value="UDPGT"/>
    <property type="match status" value="1"/>
</dbReference>
<keyword evidence="3" id="KW-0808">Transferase</keyword>
<dbReference type="InterPro" id="IPR002213">
    <property type="entry name" value="UDP_glucos_trans"/>
</dbReference>
<dbReference type="OMA" id="MPIMKTE"/>
<dbReference type="PANTHER" id="PTHR11926:SF1412">
    <property type="entry name" value="UDP-GLYCOSYLTRANSFERASE 83A1-LIKE"/>
    <property type="match status" value="1"/>
</dbReference>
<dbReference type="FunFam" id="3.40.50.2000:FF:000108">
    <property type="entry name" value="UDP-glycosyltransferase 83A1"/>
    <property type="match status" value="1"/>
</dbReference>
<organism evidence="4 5">
    <name type="scientific">Theobroma cacao</name>
    <name type="common">Cacao</name>
    <name type="synonym">Cocoa</name>
    <dbReference type="NCBI Taxonomy" id="3641"/>
    <lineage>
        <taxon>Eukaryota</taxon>
        <taxon>Viridiplantae</taxon>
        <taxon>Streptophyta</taxon>
        <taxon>Embryophyta</taxon>
        <taxon>Tracheophyta</taxon>
        <taxon>Spermatophyta</taxon>
        <taxon>Magnoliopsida</taxon>
        <taxon>eudicotyledons</taxon>
        <taxon>Gunneridae</taxon>
        <taxon>Pentapetalae</taxon>
        <taxon>rosids</taxon>
        <taxon>malvids</taxon>
        <taxon>Malvales</taxon>
        <taxon>Malvaceae</taxon>
        <taxon>Byttnerioideae</taxon>
        <taxon>Theobroma</taxon>
    </lineage>
</organism>
<dbReference type="FunFam" id="3.40.50.2000:FF:000061">
    <property type="entry name" value="UDP-glycosyltransferase 83A1"/>
    <property type="match status" value="1"/>
</dbReference>
<keyword evidence="2" id="KW-0328">Glycosyltransferase</keyword>
<evidence type="ECO:0000256" key="1">
    <source>
        <dbReference type="ARBA" id="ARBA00009995"/>
    </source>
</evidence>
<dbReference type="InParanoid" id="A0A061EGX4"/>
<dbReference type="HOGENOM" id="CLU_001724_0_2_1"/>
<proteinExistence type="inferred from homology"/>
<dbReference type="Gramene" id="EOY03642">
    <property type="protein sequence ID" value="EOY03642"/>
    <property type="gene ID" value="TCM_018732"/>
</dbReference>
<dbReference type="Proteomes" id="UP000026915">
    <property type="component" value="Chromosome 4"/>
</dbReference>
<dbReference type="EMBL" id="CM001882">
    <property type="protein sequence ID" value="EOY03642.1"/>
    <property type="molecule type" value="Genomic_DNA"/>
</dbReference>
<name>A0A061EGX4_THECC</name>
<evidence type="ECO:0000313" key="4">
    <source>
        <dbReference type="EMBL" id="EOY03642.1"/>
    </source>
</evidence>
<dbReference type="GO" id="GO:0008194">
    <property type="term" value="F:UDP-glycosyltransferase activity"/>
    <property type="evidence" value="ECO:0000318"/>
    <property type="project" value="GO_Central"/>
</dbReference>
<dbReference type="PANTHER" id="PTHR11926">
    <property type="entry name" value="GLUCOSYL/GLUCURONOSYL TRANSFERASES"/>
    <property type="match status" value="1"/>
</dbReference>
<sequence length="457" mass="50920">MGNLHILAIPYPAQGHVIPLMELSHSLAKHGFQITFVNSDFNHQRVMDAFANKVDPEGPIRLVSIPDGMEVGENRNLLGKLTDGLSQVMPGELKELIQKIDRLEDDKITHVIADVNMGWALEVAAEMGIPGAAFWPASALVLNLLFSTKKLLDDEVIDEHGTPINKEKMIQLSPNTPAMHPKNFLWVCLGDFNTQKTIFEYAERNNKAIAKAERLICNTTYDLEPEALSLVPEILPIGPVSSTNQLGALAGSFWPEDATCLKWLDQQAPGSVIYVAFGSFTVFDPIQFQELALGLELSNRPFLWVVRPDITEGSESDDLYPEGFKERVANRGRMVGWAPQRAVLAHPSVGCFLSHCGWNSTVEGVSNGVPFLCWPYFADQFVNESYICGIWKIGVNFTRDEGETITREEIRSKVELLLGDESFRARTLKLKELVISSANEGGSSDRIFKNFIEWMKS</sequence>
<reference evidence="4 5" key="1">
    <citation type="journal article" date="2013" name="Genome Biol.">
        <title>The genome sequence of the most widely cultivated cacao type and its use to identify candidate genes regulating pod color.</title>
        <authorList>
            <person name="Motamayor J.C."/>
            <person name="Mockaitis K."/>
            <person name="Schmutz J."/>
            <person name="Haiminen N."/>
            <person name="Iii D.L."/>
            <person name="Cornejo O."/>
            <person name="Findley S.D."/>
            <person name="Zheng P."/>
            <person name="Utro F."/>
            <person name="Royaert S."/>
            <person name="Saski C."/>
            <person name="Jenkins J."/>
            <person name="Podicheti R."/>
            <person name="Zhao M."/>
            <person name="Scheffler B.E."/>
            <person name="Stack J.C."/>
            <person name="Feltus F.A."/>
            <person name="Mustiga G.M."/>
            <person name="Amores F."/>
            <person name="Phillips W."/>
            <person name="Marelli J.P."/>
            <person name="May G.D."/>
            <person name="Shapiro H."/>
            <person name="Ma J."/>
            <person name="Bustamante C.D."/>
            <person name="Schnell R.J."/>
            <person name="Main D."/>
            <person name="Gilbert D."/>
            <person name="Parida L."/>
            <person name="Kuhn D.N."/>
        </authorList>
    </citation>
    <scope>NUCLEOTIDE SEQUENCE [LARGE SCALE GENOMIC DNA]</scope>
    <source>
        <strain evidence="5">cv. Matina 1-6</strain>
    </source>
</reference>